<organism evidence="3 4">
    <name type="scientific">Metabacillus sediminis</name>
    <dbReference type="NCBI Taxonomy" id="3117746"/>
    <lineage>
        <taxon>Bacteria</taxon>
        <taxon>Bacillati</taxon>
        <taxon>Bacillota</taxon>
        <taxon>Bacilli</taxon>
        <taxon>Bacillales</taxon>
        <taxon>Bacillaceae</taxon>
        <taxon>Metabacillus</taxon>
    </lineage>
</organism>
<dbReference type="InterPro" id="IPR004173">
    <property type="entry name" value="3H_domain"/>
</dbReference>
<dbReference type="PIRSF" id="PIRSF037847">
    <property type="entry name" value="NiaR"/>
    <property type="match status" value="1"/>
</dbReference>
<evidence type="ECO:0000313" key="4">
    <source>
        <dbReference type="Proteomes" id="UP001377337"/>
    </source>
</evidence>
<dbReference type="PANTHER" id="PTHR40068:SF1">
    <property type="entry name" value="TRANSCRIPTION REPRESSOR NIAR-RELATED"/>
    <property type="match status" value="1"/>
</dbReference>
<feature type="domain" description="3H" evidence="1">
    <location>
        <begin position="78"/>
        <end position="174"/>
    </location>
</feature>
<protein>
    <submittedName>
        <fullName evidence="3">Transcription repressor NadR</fullName>
    </submittedName>
</protein>
<dbReference type="Gene3D" id="3.30.1340.20">
    <property type="entry name" value="3H domain"/>
    <property type="match status" value="1"/>
</dbReference>
<gene>
    <name evidence="3" type="ORF">WCV65_14370</name>
</gene>
<reference evidence="3 4" key="1">
    <citation type="submission" date="2024-02" db="EMBL/GenBank/DDBJ databases">
        <title>Seven novel Bacillus-like species.</title>
        <authorList>
            <person name="Liu G."/>
        </authorList>
    </citation>
    <scope>NUCLEOTIDE SEQUENCE [LARGE SCALE GENOMIC DNA]</scope>
    <source>
        <strain evidence="3 4">FJAT-52054</strain>
    </source>
</reference>
<proteinExistence type="predicted"/>
<dbReference type="InterPro" id="IPR036388">
    <property type="entry name" value="WH-like_DNA-bd_sf"/>
</dbReference>
<dbReference type="InterPro" id="IPR036390">
    <property type="entry name" value="WH_DNA-bd_sf"/>
</dbReference>
<dbReference type="InterPro" id="IPR035922">
    <property type="entry name" value="3H_dom_sf"/>
</dbReference>
<dbReference type="InterPro" id="IPR013196">
    <property type="entry name" value="HTH_11"/>
</dbReference>
<dbReference type="Proteomes" id="UP001377337">
    <property type="component" value="Chromosome"/>
</dbReference>
<feature type="domain" description="Helix-turn-helix type 11" evidence="2">
    <location>
        <begin position="10"/>
        <end position="63"/>
    </location>
</feature>
<dbReference type="InterPro" id="IPR026043">
    <property type="entry name" value="NadR"/>
</dbReference>
<evidence type="ECO:0000259" key="1">
    <source>
        <dbReference type="Pfam" id="PF02829"/>
    </source>
</evidence>
<name>A0ABZ2NDB5_9BACI</name>
<dbReference type="Pfam" id="PF02829">
    <property type="entry name" value="3H"/>
    <property type="match status" value="1"/>
</dbReference>
<sequence>MTSKVYGEERRQQILQLLKTSPVPQTGSGLAKKMNVSRQVIVQDISLLKAKSEPIIATSQGYIYMQSQTPAKNAERLIACLHSPEQTAEEMRVIVDHGAAIKDVSVEHPVYGDLTASIMVHNRKEVAEFIEKITSSQSFYLSQLTEGVHMHTIAADSESVLDDVCQALNDKGFLIKDE</sequence>
<dbReference type="Pfam" id="PF08279">
    <property type="entry name" value="HTH_11"/>
    <property type="match status" value="1"/>
</dbReference>
<dbReference type="EMBL" id="CP147407">
    <property type="protein sequence ID" value="WXB95741.1"/>
    <property type="molecule type" value="Genomic_DNA"/>
</dbReference>
<dbReference type="SUPFAM" id="SSF75500">
    <property type="entry name" value="Putative transcriptional regulator TM1602, C-terminal domain"/>
    <property type="match status" value="1"/>
</dbReference>
<dbReference type="PANTHER" id="PTHR40068">
    <property type="entry name" value="TRANSCRIPTION REPRESSOR NIAR-RELATED"/>
    <property type="match status" value="1"/>
</dbReference>
<keyword evidence="4" id="KW-1185">Reference proteome</keyword>
<evidence type="ECO:0000259" key="2">
    <source>
        <dbReference type="Pfam" id="PF08279"/>
    </source>
</evidence>
<dbReference type="Gene3D" id="1.10.10.10">
    <property type="entry name" value="Winged helix-like DNA-binding domain superfamily/Winged helix DNA-binding domain"/>
    <property type="match status" value="1"/>
</dbReference>
<accession>A0ABZ2NDB5</accession>
<evidence type="ECO:0000313" key="3">
    <source>
        <dbReference type="EMBL" id="WXB95741.1"/>
    </source>
</evidence>
<dbReference type="SUPFAM" id="SSF46785">
    <property type="entry name" value="Winged helix' DNA-binding domain"/>
    <property type="match status" value="1"/>
</dbReference>
<dbReference type="RefSeq" id="WP_338777372.1">
    <property type="nucleotide sequence ID" value="NZ_CP147407.1"/>
</dbReference>